<keyword evidence="1" id="KW-0862">Zinc</keyword>
<feature type="region of interest" description="Disordered" evidence="2">
    <location>
        <begin position="477"/>
        <end position="536"/>
    </location>
</feature>
<dbReference type="SUPFAM" id="SSF56672">
    <property type="entry name" value="DNA/RNA polymerases"/>
    <property type="match status" value="1"/>
</dbReference>
<comment type="caution">
    <text evidence="4">The sequence shown here is derived from an EMBL/GenBank/DDBJ whole genome shotgun (WGS) entry which is preliminary data.</text>
</comment>
<dbReference type="EMBL" id="LSMT01001364">
    <property type="protein sequence ID" value="PFX12448.1"/>
    <property type="molecule type" value="Genomic_DNA"/>
</dbReference>
<evidence type="ECO:0000256" key="1">
    <source>
        <dbReference type="PROSITE-ProRule" id="PRU00047"/>
    </source>
</evidence>
<dbReference type="InterPro" id="IPR050951">
    <property type="entry name" value="Retrovirus_Pol_polyprotein"/>
</dbReference>
<dbReference type="PANTHER" id="PTHR37984:SF8">
    <property type="entry name" value="CCHC-TYPE DOMAIN-CONTAINING PROTEIN"/>
    <property type="match status" value="1"/>
</dbReference>
<dbReference type="CDD" id="cd05481">
    <property type="entry name" value="retropepsin_like_LTR_1"/>
    <property type="match status" value="1"/>
</dbReference>
<proteinExistence type="predicted"/>
<dbReference type="Pfam" id="PF00078">
    <property type="entry name" value="RVT_1"/>
    <property type="match status" value="1"/>
</dbReference>
<dbReference type="InterPro" id="IPR000477">
    <property type="entry name" value="RT_dom"/>
</dbReference>
<protein>
    <submittedName>
        <fullName evidence="4">Uncharacterized protein K02A2.6</fullName>
    </submittedName>
</protein>
<keyword evidence="1" id="KW-0863">Zinc-finger</keyword>
<feature type="compositionally biased region" description="Basic and acidic residues" evidence="2">
    <location>
        <begin position="488"/>
        <end position="506"/>
    </location>
</feature>
<dbReference type="PROSITE" id="PS50158">
    <property type="entry name" value="ZF_CCHC"/>
    <property type="match status" value="1"/>
</dbReference>
<keyword evidence="5" id="KW-1185">Reference proteome</keyword>
<dbReference type="CDD" id="cd01647">
    <property type="entry name" value="RT_LTR"/>
    <property type="match status" value="1"/>
</dbReference>
<feature type="compositionally biased region" description="Basic residues" evidence="2">
    <location>
        <begin position="519"/>
        <end position="529"/>
    </location>
</feature>
<dbReference type="Gene3D" id="3.10.10.10">
    <property type="entry name" value="HIV Type 1 Reverse Transcriptase, subunit A, domain 1"/>
    <property type="match status" value="1"/>
</dbReference>
<dbReference type="InterPro" id="IPR043502">
    <property type="entry name" value="DNA/RNA_pol_sf"/>
</dbReference>
<evidence type="ECO:0000259" key="3">
    <source>
        <dbReference type="PROSITE" id="PS50158"/>
    </source>
</evidence>
<dbReference type="Gene3D" id="3.30.70.270">
    <property type="match status" value="1"/>
</dbReference>
<dbReference type="GO" id="GO:0003676">
    <property type="term" value="F:nucleic acid binding"/>
    <property type="evidence" value="ECO:0007669"/>
    <property type="project" value="InterPro"/>
</dbReference>
<evidence type="ECO:0000256" key="2">
    <source>
        <dbReference type="SAM" id="MobiDB-lite"/>
    </source>
</evidence>
<keyword evidence="1" id="KW-0479">Metal-binding</keyword>
<dbReference type="AlphaFoldDB" id="A0A2B4R7V1"/>
<dbReference type="STRING" id="50429.A0A2B4R7V1"/>
<evidence type="ECO:0000313" key="4">
    <source>
        <dbReference type="EMBL" id="PFX12448.1"/>
    </source>
</evidence>
<dbReference type="InterPro" id="IPR043128">
    <property type="entry name" value="Rev_trsase/Diguanyl_cyclase"/>
</dbReference>
<reference evidence="5" key="1">
    <citation type="journal article" date="2017" name="bioRxiv">
        <title>Comparative analysis of the genomes of Stylophora pistillata and Acropora digitifera provides evidence for extensive differences between species of corals.</title>
        <authorList>
            <person name="Voolstra C.R."/>
            <person name="Li Y."/>
            <person name="Liew Y.J."/>
            <person name="Baumgarten S."/>
            <person name="Zoccola D."/>
            <person name="Flot J.-F."/>
            <person name="Tambutte S."/>
            <person name="Allemand D."/>
            <person name="Aranda M."/>
        </authorList>
    </citation>
    <scope>NUCLEOTIDE SEQUENCE [LARGE SCALE GENOMIC DNA]</scope>
</reference>
<dbReference type="InterPro" id="IPR001878">
    <property type="entry name" value="Znf_CCHC"/>
</dbReference>
<dbReference type="PANTHER" id="PTHR37984">
    <property type="entry name" value="PROTEIN CBG26694"/>
    <property type="match status" value="1"/>
</dbReference>
<sequence>MRDQFITGLTSESLRIKLIGKGHRHRDAAQSKVTLREVVEIAKSHVATTFAKQLMKNARGNQQEQVNFTKKTKPEYRSSDTLTAACFWCCGEHPSPRQQHCPAFGKRCNKCGIIGHFARACRGGTRIGRRRHQQSNFVDDDPDEEAFVINDQAAPVGAKKFFAHLHLIHGRRSKIVKAQIDSASTCNTMPSSVLSQLFPNLKISKTKSRINTYGSQTMKPEGQVTLVCERKGKFHTIDFLVVNVPDDKPPLLSGRDAQALKYLTIYADETNAVEEETTRNTQKPPALGKLTSEDILKHYPNVFKPGRGKPLGSPMHIDLDPSVTPVHAPTRRVPVAKLNRVNEELKRLCEEGIIRPVTQPTDWLSNMLVKEKPNGKLRICIDPSQTINKAIKRPKYTIPTIEERLPLLTNAKVFTVVDVSEAFHTIELDEDSSLLTTFRGPNGRYCYNRMPFGIASGPEEYQRRQHEFLDGLNGEQERQPADLEQMELESRLPREEGGLRRPHMESESAQSSADECRLRRSQRTRKRPSRFKDYVM</sequence>
<evidence type="ECO:0000313" key="5">
    <source>
        <dbReference type="Proteomes" id="UP000225706"/>
    </source>
</evidence>
<organism evidence="4 5">
    <name type="scientific">Stylophora pistillata</name>
    <name type="common">Smooth cauliflower coral</name>
    <dbReference type="NCBI Taxonomy" id="50429"/>
    <lineage>
        <taxon>Eukaryota</taxon>
        <taxon>Metazoa</taxon>
        <taxon>Cnidaria</taxon>
        <taxon>Anthozoa</taxon>
        <taxon>Hexacorallia</taxon>
        <taxon>Scleractinia</taxon>
        <taxon>Astrocoeniina</taxon>
        <taxon>Pocilloporidae</taxon>
        <taxon>Stylophora</taxon>
    </lineage>
</organism>
<dbReference type="GO" id="GO:0008270">
    <property type="term" value="F:zinc ion binding"/>
    <property type="evidence" value="ECO:0007669"/>
    <property type="project" value="UniProtKB-KW"/>
</dbReference>
<feature type="domain" description="CCHC-type" evidence="3">
    <location>
        <begin position="107"/>
        <end position="122"/>
    </location>
</feature>
<dbReference type="Proteomes" id="UP000225706">
    <property type="component" value="Unassembled WGS sequence"/>
</dbReference>
<name>A0A2B4R7V1_STYPI</name>
<gene>
    <name evidence="4" type="primary">K02A2.6</name>
    <name evidence="4" type="ORF">AWC38_SpisGene23595</name>
</gene>
<accession>A0A2B4R7V1</accession>